<proteinExistence type="predicted"/>
<reference evidence="1" key="1">
    <citation type="journal article" date="2014" name="Genome Announc.">
        <title>Complete sequencing and chromosome-scale genome assembly of the industrial progenitor strain P2niaD18 from the penicillin producer Penicillium chrysogenum.</title>
        <authorList>
            <person name="Specht T."/>
            <person name="Dahlmann T.A."/>
            <person name="Zadra I."/>
            <person name="Kurnsteiner H."/>
            <person name="Kuck U."/>
        </authorList>
    </citation>
    <scope>NUCLEOTIDE SEQUENCE [LARGE SCALE GENOMIC DNA]</scope>
    <source>
        <strain evidence="1">P2niaD18</strain>
    </source>
</reference>
<accession>A0A167R6T2</accession>
<organism evidence="1">
    <name type="scientific">Penicillium chrysogenum</name>
    <name type="common">Penicillium notatum</name>
    <dbReference type="NCBI Taxonomy" id="5076"/>
    <lineage>
        <taxon>Eukaryota</taxon>
        <taxon>Fungi</taxon>
        <taxon>Dikarya</taxon>
        <taxon>Ascomycota</taxon>
        <taxon>Pezizomycotina</taxon>
        <taxon>Eurotiomycetes</taxon>
        <taxon>Eurotiomycetidae</taxon>
        <taxon>Eurotiales</taxon>
        <taxon>Aspergillaceae</taxon>
        <taxon>Penicillium</taxon>
        <taxon>Penicillium chrysogenum species complex</taxon>
    </lineage>
</organism>
<dbReference type="AlphaFoldDB" id="A0A167R6T2"/>
<name>A0A167R6T2_PENCH</name>
<gene>
    <name evidence="1" type="ORF">EN45_098160</name>
</gene>
<dbReference type="Proteomes" id="UP000076449">
    <property type="component" value="Chromosome III"/>
</dbReference>
<evidence type="ECO:0000313" key="1">
    <source>
        <dbReference type="EMBL" id="KZN85626.1"/>
    </source>
</evidence>
<dbReference type="EMBL" id="CM002800">
    <property type="protein sequence ID" value="KZN85626.1"/>
    <property type="molecule type" value="Genomic_DNA"/>
</dbReference>
<sequence>MPHCLSIDTMACVLDEEKDDRHIEYFQGYKQFYERGLPGQLPAGIEESILESDELAEIRSRIGLADVTGNKDLEKYEALVLLLPLSLAISFDTGLPLDALQCLVSEDSLSQFINQFQTFQTF</sequence>
<protein>
    <submittedName>
        <fullName evidence="1">Uncharacterized protein</fullName>
    </submittedName>
</protein>